<reference evidence="5" key="1">
    <citation type="submission" date="2022-11" db="UniProtKB">
        <authorList>
            <consortium name="WormBaseParasite"/>
        </authorList>
    </citation>
    <scope>IDENTIFICATION</scope>
</reference>
<dbReference type="InterPro" id="IPR013126">
    <property type="entry name" value="Hsp_70_fam"/>
</dbReference>
<dbReference type="WBParaSite" id="PDA_v2.g18101.t1">
    <property type="protein sequence ID" value="PDA_v2.g18101.t1"/>
    <property type="gene ID" value="PDA_v2.g18101"/>
</dbReference>
<dbReference type="SUPFAM" id="SSF53067">
    <property type="entry name" value="Actin-like ATPase domain"/>
    <property type="match status" value="2"/>
</dbReference>
<dbReference type="Gene3D" id="3.30.30.30">
    <property type="match status" value="1"/>
</dbReference>
<protein>
    <submittedName>
        <fullName evidence="5">Uncharacterized protein</fullName>
    </submittedName>
</protein>
<dbReference type="AlphaFoldDB" id="A0A914PTC0"/>
<evidence type="ECO:0000256" key="3">
    <source>
        <dbReference type="ARBA" id="ARBA00022840"/>
    </source>
</evidence>
<keyword evidence="2" id="KW-0547">Nucleotide-binding</keyword>
<sequence length="921" mass="105722">MVEVNIGIYPNKGEMAVYDSIEQKLINSTLLKVTSNDLNKVKPLFEKIASLHRNLGCACICLEANYGNKIRQNFIETALDKNCGFKSVEIIDWKTAVYLNAISQSNYKLKNNDIIWIFTGYSYHIWQYKSQKVKHIFSPKGYYPKMDDFENIKVKSKLNKDPNLVLFKKDIEFDEKLLIEKFKNCQCIPFKQESYAEGACVKAQIMAKSSSLLNFDVDPIFDQWITVKIEKTQIFYLKNFETLPFKKSIVIKKDVTEKNLKVISHGINDINPEIEIQALPYCEVISVSISFDINGIYSVGILPLDSNQKIVENKSHITHCVGVDFLNSEIATYDLSTKQTSKVYLNKTSNVSRNVEFAFTELVKVITFLPNSFIVFHVDDECYNHILVGYHENCEKHNLKNFAFISSQTAELLNILNEHQINDSIKTIAFISDKNAKRKIYCQIWKRDRNIFKADKSYIRFADPGADDKNLEKLMEESKNLDGIDLAFIDSLIDENVFKKTFNVNYKVVKNGFSFAEAAVEKARALMGKKQNKYFDVENNLNRRISVIVNNVQMRNFAMGISLPFIDEVDFKSENCKNYKICERNANGTKYESECHAPARGNWKLKVHCNVNGILSVSYHLSDFDFKNSPRVYDIPQKMLVKNLNINAVGIDLGMSRCCVAVNRKDRFELVALENSGDRQLPSHISFKEEDPICGQLVVNQMQSYANSTVFDIKRIIGRNFKDVQIDATWPFEVIETDINKPMIRVQGYDYIILEKHPEEITAVLLKHMKQKVEEFQGKSMDEVVITVPAAFDTDQKISTHIAAELAGWRKVHLLSEPIAASIAYFVDRPIPPDFKVLLFDIGGGTLDLCIFRFKNNKLNIVTDFGDSNLGGRDFDSVLYKHFAMVLESNYQIAVNEKNKYRLMLKCQEIKHTLSVEDEAR</sequence>
<evidence type="ECO:0000313" key="5">
    <source>
        <dbReference type="WBParaSite" id="PDA_v2.g18101.t1"/>
    </source>
</evidence>
<dbReference type="PANTHER" id="PTHR19375">
    <property type="entry name" value="HEAT SHOCK PROTEIN 70KDA"/>
    <property type="match status" value="1"/>
</dbReference>
<dbReference type="GO" id="GO:0140662">
    <property type="term" value="F:ATP-dependent protein folding chaperone"/>
    <property type="evidence" value="ECO:0007669"/>
    <property type="project" value="InterPro"/>
</dbReference>
<evidence type="ECO:0000256" key="2">
    <source>
        <dbReference type="ARBA" id="ARBA00022741"/>
    </source>
</evidence>
<accession>A0A914PTC0</accession>
<dbReference type="InterPro" id="IPR043129">
    <property type="entry name" value="ATPase_NBD"/>
</dbReference>
<comment type="similarity">
    <text evidence="1">Belongs to the heat shock protein 70 family.</text>
</comment>
<name>A0A914PTC0_9BILA</name>
<dbReference type="GO" id="GO:0005524">
    <property type="term" value="F:ATP binding"/>
    <property type="evidence" value="ECO:0007669"/>
    <property type="project" value="UniProtKB-KW"/>
</dbReference>
<dbReference type="Gene3D" id="3.90.640.10">
    <property type="entry name" value="Actin, Chain A, domain 4"/>
    <property type="match status" value="1"/>
</dbReference>
<keyword evidence="3" id="KW-0067">ATP-binding</keyword>
<evidence type="ECO:0000313" key="4">
    <source>
        <dbReference type="Proteomes" id="UP000887578"/>
    </source>
</evidence>
<evidence type="ECO:0000256" key="1">
    <source>
        <dbReference type="ARBA" id="ARBA00007381"/>
    </source>
</evidence>
<organism evidence="4 5">
    <name type="scientific">Panagrolaimus davidi</name>
    <dbReference type="NCBI Taxonomy" id="227884"/>
    <lineage>
        <taxon>Eukaryota</taxon>
        <taxon>Metazoa</taxon>
        <taxon>Ecdysozoa</taxon>
        <taxon>Nematoda</taxon>
        <taxon>Chromadorea</taxon>
        <taxon>Rhabditida</taxon>
        <taxon>Tylenchina</taxon>
        <taxon>Panagrolaimomorpha</taxon>
        <taxon>Panagrolaimoidea</taxon>
        <taxon>Panagrolaimidae</taxon>
        <taxon>Panagrolaimus</taxon>
    </lineage>
</organism>
<dbReference type="Proteomes" id="UP000887578">
    <property type="component" value="Unplaced"/>
</dbReference>
<dbReference type="Pfam" id="PF00012">
    <property type="entry name" value="HSP70"/>
    <property type="match status" value="1"/>
</dbReference>
<proteinExistence type="inferred from homology"/>
<dbReference type="FunFam" id="3.30.30.30:FF:000005">
    <property type="entry name" value="Heat shock protein ssb1"/>
    <property type="match status" value="1"/>
</dbReference>
<dbReference type="PRINTS" id="PR00301">
    <property type="entry name" value="HEATSHOCK70"/>
</dbReference>
<dbReference type="Gene3D" id="3.30.420.40">
    <property type="match status" value="2"/>
</dbReference>
<keyword evidence="4" id="KW-1185">Reference proteome</keyword>